<feature type="transmembrane region" description="Helical" evidence="1">
    <location>
        <begin position="68"/>
        <end position="89"/>
    </location>
</feature>
<gene>
    <name evidence="2" type="ORF">Q2T41_18120</name>
</gene>
<protein>
    <recommendedName>
        <fullName evidence="4">Phage holin family protein</fullName>
    </recommendedName>
</protein>
<organism evidence="2 3">
    <name type="scientific">Maribacter confluentis</name>
    <dbReference type="NCBI Taxonomy" id="1656093"/>
    <lineage>
        <taxon>Bacteria</taxon>
        <taxon>Pseudomonadati</taxon>
        <taxon>Bacteroidota</taxon>
        <taxon>Flavobacteriia</taxon>
        <taxon>Flavobacteriales</taxon>
        <taxon>Flavobacteriaceae</taxon>
        <taxon>Maribacter</taxon>
    </lineage>
</organism>
<sequence length="183" mass="20845">MNTEILYQAKKETLFLIKEEAEKSLYGIQKIEDVITDKSNGLMRILISFFIIISGYSIKSITENKLDLLFYIALGLVVLIGWVIWVLYINILPLKTGVNGTNPYQLLQSDIISGDSNSDELNLVRNRVYSLEKAIEKSLESHKIRHSRFMKANKILVIGLSVITILTTLYLLVQFFPPCQCIS</sequence>
<reference evidence="2" key="1">
    <citation type="journal article" date="2014" name="Int. J. Syst. Evol. Microbiol.">
        <title>Complete genome of a new Firmicutes species belonging to the dominant human colonic microbiota ('Ruminococcus bicirculans') reveals two chromosomes and a selective capacity to utilize plant glucans.</title>
        <authorList>
            <consortium name="NISC Comparative Sequencing Program"/>
            <person name="Wegmann U."/>
            <person name="Louis P."/>
            <person name="Goesmann A."/>
            <person name="Henrissat B."/>
            <person name="Duncan S.H."/>
            <person name="Flint H.J."/>
        </authorList>
    </citation>
    <scope>NUCLEOTIDE SEQUENCE</scope>
    <source>
        <strain evidence="2">CECT 8869</strain>
    </source>
</reference>
<evidence type="ECO:0000313" key="3">
    <source>
        <dbReference type="Proteomes" id="UP001168579"/>
    </source>
</evidence>
<accession>A0ABT8RUQ1</accession>
<name>A0ABT8RUQ1_9FLAO</name>
<comment type="caution">
    <text evidence="2">The sequence shown here is derived from an EMBL/GenBank/DDBJ whole genome shotgun (WGS) entry which is preliminary data.</text>
</comment>
<evidence type="ECO:0008006" key="4">
    <source>
        <dbReference type="Google" id="ProtNLM"/>
    </source>
</evidence>
<evidence type="ECO:0000313" key="2">
    <source>
        <dbReference type="EMBL" id="MDO1514575.1"/>
    </source>
</evidence>
<keyword evidence="1" id="KW-0472">Membrane</keyword>
<keyword evidence="1" id="KW-1133">Transmembrane helix</keyword>
<keyword evidence="1" id="KW-0812">Transmembrane</keyword>
<keyword evidence="3" id="KW-1185">Reference proteome</keyword>
<dbReference type="RefSeq" id="WP_304437231.1">
    <property type="nucleotide sequence ID" value="NZ_JAUKUC010000001.1"/>
</dbReference>
<reference evidence="2" key="2">
    <citation type="submission" date="2023-06" db="EMBL/GenBank/DDBJ databases">
        <authorList>
            <person name="Lucena T."/>
            <person name="Sun Q."/>
        </authorList>
    </citation>
    <scope>NUCLEOTIDE SEQUENCE</scope>
    <source>
        <strain evidence="2">CECT 8869</strain>
    </source>
</reference>
<dbReference type="Proteomes" id="UP001168579">
    <property type="component" value="Unassembled WGS sequence"/>
</dbReference>
<evidence type="ECO:0000256" key="1">
    <source>
        <dbReference type="SAM" id="Phobius"/>
    </source>
</evidence>
<feature type="transmembrane region" description="Helical" evidence="1">
    <location>
        <begin position="45"/>
        <end position="62"/>
    </location>
</feature>
<feature type="transmembrane region" description="Helical" evidence="1">
    <location>
        <begin position="155"/>
        <end position="176"/>
    </location>
</feature>
<dbReference type="EMBL" id="JAUKUC010000001">
    <property type="protein sequence ID" value="MDO1514575.1"/>
    <property type="molecule type" value="Genomic_DNA"/>
</dbReference>
<proteinExistence type="predicted"/>